<dbReference type="GO" id="GO:0009204">
    <property type="term" value="P:deoxyribonucleoside triphosphate catabolic process"/>
    <property type="evidence" value="ECO:0007669"/>
    <property type="project" value="UniProtKB-UniRule"/>
</dbReference>
<dbReference type="GO" id="GO:0035870">
    <property type="term" value="F:dITP diphosphatase activity"/>
    <property type="evidence" value="ECO:0007669"/>
    <property type="project" value="UniProtKB-UniRule"/>
</dbReference>
<dbReference type="EMBL" id="BDSP01000050">
    <property type="protein sequence ID" value="GAX12276.1"/>
    <property type="molecule type" value="Genomic_DNA"/>
</dbReference>
<evidence type="ECO:0000313" key="15">
    <source>
        <dbReference type="EMBL" id="GAX12276.1"/>
    </source>
</evidence>
<dbReference type="AlphaFoldDB" id="A0A1Z5JEB0"/>
<dbReference type="GO" id="GO:0000166">
    <property type="term" value="F:nucleotide binding"/>
    <property type="evidence" value="ECO:0007669"/>
    <property type="project" value="UniProtKB-KW"/>
</dbReference>
<evidence type="ECO:0000256" key="11">
    <source>
        <dbReference type="ARBA" id="ARBA00093255"/>
    </source>
</evidence>
<evidence type="ECO:0000256" key="3">
    <source>
        <dbReference type="ARBA" id="ARBA00022490"/>
    </source>
</evidence>
<evidence type="ECO:0000256" key="2">
    <source>
        <dbReference type="ARBA" id="ARBA00008023"/>
    </source>
</evidence>
<evidence type="ECO:0000256" key="6">
    <source>
        <dbReference type="ARBA" id="ARBA00022801"/>
    </source>
</evidence>
<evidence type="ECO:0000256" key="4">
    <source>
        <dbReference type="ARBA" id="ARBA00022723"/>
    </source>
</evidence>
<proteinExistence type="inferred from homology"/>
<evidence type="ECO:0000256" key="12">
    <source>
        <dbReference type="ARBA" id="ARBA00093271"/>
    </source>
</evidence>
<dbReference type="InterPro" id="IPR027502">
    <property type="entry name" value="ITPase"/>
</dbReference>
<dbReference type="FunFam" id="3.90.950.10:FF:000003">
    <property type="entry name" value="Inosine triphosphate pyrophosphatase"/>
    <property type="match status" value="1"/>
</dbReference>
<keyword evidence="8 13" id="KW-0546">Nucleotide metabolism</keyword>
<dbReference type="Pfam" id="PF01725">
    <property type="entry name" value="Ham1p_like"/>
    <property type="match status" value="1"/>
</dbReference>
<keyword evidence="16" id="KW-1185">Reference proteome</keyword>
<protein>
    <recommendedName>
        <fullName evidence="13">Inosine triphosphate pyrophosphatase</fullName>
        <shortName evidence="13">ITPase</shortName>
        <shortName evidence="13">Inosine triphosphatase</shortName>
        <ecNumber evidence="13">3.6.1.66</ecNumber>
    </recommendedName>
    <alternativeName>
        <fullName evidence="13">Non-canonical purine NTP pyrophosphatase</fullName>
    </alternativeName>
    <alternativeName>
        <fullName evidence="13">Non-standard purine NTP pyrophosphatase</fullName>
    </alternativeName>
    <alternativeName>
        <fullName evidence="13">Nucleoside-triphosphate diphosphatase</fullName>
    </alternativeName>
    <alternativeName>
        <fullName evidence="13">Nucleoside-triphosphate pyrophosphatase</fullName>
        <shortName evidence="13">NTPase</shortName>
    </alternativeName>
    <alternativeName>
        <fullName evidence="13">XTP/dITP diphosphatase</fullName>
    </alternativeName>
</protein>
<dbReference type="PANTHER" id="PTHR11067">
    <property type="entry name" value="INOSINE TRIPHOSPHATE PYROPHOSPHATASE/HAM1 PROTEIN"/>
    <property type="match status" value="1"/>
</dbReference>
<feature type="binding site" evidence="13">
    <location>
        <position position="45"/>
    </location>
    <ligand>
        <name>Mg(2+)</name>
        <dbReference type="ChEBI" id="CHEBI:18420"/>
    </ligand>
</feature>
<gene>
    <name evidence="15" type="ORF">FisN_1Hh207</name>
</gene>
<evidence type="ECO:0000256" key="10">
    <source>
        <dbReference type="ARBA" id="ARBA00093218"/>
    </source>
</evidence>
<keyword evidence="4 13" id="KW-0479">Metal-binding</keyword>
<evidence type="ECO:0000313" key="16">
    <source>
        <dbReference type="Proteomes" id="UP000198406"/>
    </source>
</evidence>
<keyword evidence="13" id="KW-0464">Manganese</keyword>
<name>A0A1Z5JEB0_FISSO</name>
<feature type="binding site" evidence="13">
    <location>
        <begin position="150"/>
        <end position="153"/>
    </location>
    <ligand>
        <name>ITP</name>
        <dbReference type="ChEBI" id="CHEBI:61402"/>
    </ligand>
</feature>
<comment type="function">
    <text evidence="9">Pyrophosphatase that hydrolyzes the non-canonical purine nucleotides inosine triphosphate (ITP), deoxyinosine triphosphate (dITP) as well as 2'-deoxy-N-6-hydroxylaminopurine triphosphate (dHAPTP) and xanthosine 5'-triphosphate (XTP) to their respective monophosphate derivatives. The enzyme does not distinguish between the deoxy- and ribose forms. Probably excludes non-canonical purines from RNA and DNA precursor pools, thus preventing their incorporation into RNA and DNA and avoiding chromosomal lesions.</text>
</comment>
<dbReference type="EC" id="3.6.1.66" evidence="13"/>
<feature type="binding site" evidence="13">
    <location>
        <position position="174"/>
    </location>
    <ligand>
        <name>ITP</name>
        <dbReference type="ChEBI" id="CHEBI:61402"/>
    </ligand>
</feature>
<evidence type="ECO:0000256" key="1">
    <source>
        <dbReference type="ARBA" id="ARBA00004496"/>
    </source>
</evidence>
<comment type="subunit">
    <text evidence="13">Homodimer.</text>
</comment>
<comment type="catalytic activity">
    <reaction evidence="12">
        <text>N(6)-hydroxy-dATP + H2O = N(6)-hydroxy-dAMP + diphosphate + H(+)</text>
        <dbReference type="Rhea" id="RHEA:83971"/>
        <dbReference type="ChEBI" id="CHEBI:15377"/>
        <dbReference type="ChEBI" id="CHEBI:15378"/>
        <dbReference type="ChEBI" id="CHEBI:33019"/>
        <dbReference type="ChEBI" id="CHEBI:233529"/>
        <dbReference type="ChEBI" id="CHEBI:233530"/>
    </reaction>
    <physiologicalReaction direction="left-to-right" evidence="12">
        <dbReference type="Rhea" id="RHEA:83972"/>
    </physiologicalReaction>
</comment>
<dbReference type="GO" id="GO:0009117">
    <property type="term" value="P:nucleotide metabolic process"/>
    <property type="evidence" value="ECO:0007669"/>
    <property type="project" value="UniProtKB-KW"/>
</dbReference>
<feature type="binding site" evidence="13">
    <location>
        <position position="74"/>
    </location>
    <ligand>
        <name>Mg(2+)</name>
        <dbReference type="ChEBI" id="CHEBI:18420"/>
    </ligand>
</feature>
<sequence>MSSELPALTFVTGNKKKLEEVKHILSSNSNQLPFEITNQKIDLPELQGDDPVEIAKEKCKLAAEQVQGPCFTEDTSLCFYALNGLPGPYIKWFLEKCGHDGLNKMLVGFKDNSAYAQTVFAFTIGPGHPVEVFDGRTEGKIVPPRGSLDFGWDPVFEPLEGNGKTYAEMSKDEKNAISHRSRSLAKLSAYLSENAESIAQDLSAKKARSS</sequence>
<feature type="binding site" evidence="13">
    <location>
        <begin position="74"/>
        <end position="75"/>
    </location>
    <ligand>
        <name>ITP</name>
        <dbReference type="ChEBI" id="CHEBI:61402"/>
    </ligand>
</feature>
<dbReference type="GO" id="GO:0046872">
    <property type="term" value="F:metal ion binding"/>
    <property type="evidence" value="ECO:0007669"/>
    <property type="project" value="UniProtKB-KW"/>
</dbReference>
<organism evidence="15 16">
    <name type="scientific">Fistulifera solaris</name>
    <name type="common">Oleaginous diatom</name>
    <dbReference type="NCBI Taxonomy" id="1519565"/>
    <lineage>
        <taxon>Eukaryota</taxon>
        <taxon>Sar</taxon>
        <taxon>Stramenopiles</taxon>
        <taxon>Ochrophyta</taxon>
        <taxon>Bacillariophyta</taxon>
        <taxon>Bacillariophyceae</taxon>
        <taxon>Bacillariophycidae</taxon>
        <taxon>Naviculales</taxon>
        <taxon>Naviculaceae</taxon>
        <taxon>Fistulifera</taxon>
    </lineage>
</organism>
<dbReference type="Proteomes" id="UP000198406">
    <property type="component" value="Unassembled WGS sequence"/>
</dbReference>
<comment type="function">
    <text evidence="13">Pyrophosphatase that hydrolyzes non-canonical purine nucleotides such as inosine triphosphate (ITP), deoxyinosine triphosphate (dITP) or xanthosine 5'-triphosphate (XTP) to their respective monophosphate derivatives. The enzyme does not distinguish between the deoxy- and ribose forms. Probably excludes non-canonical purines from RNA and DNA precursor pools, thus preventing their incorporation into RNA and DNA and avoiding chromosomal lesions.</text>
</comment>
<dbReference type="SUPFAM" id="SSF52972">
    <property type="entry name" value="ITPase-like"/>
    <property type="match status" value="1"/>
</dbReference>
<feature type="binding site" evidence="13">
    <location>
        <begin position="179"/>
        <end position="180"/>
    </location>
    <ligand>
        <name>ITP</name>
        <dbReference type="ChEBI" id="CHEBI:61402"/>
    </ligand>
</feature>
<keyword evidence="5 13" id="KW-0547">Nucleotide-binding</keyword>
<evidence type="ECO:0000256" key="14">
    <source>
        <dbReference type="RuleBase" id="RU003781"/>
    </source>
</evidence>
<comment type="catalytic activity">
    <reaction evidence="13">
        <text>XTP + H2O = XMP + diphosphate + H(+)</text>
        <dbReference type="Rhea" id="RHEA:28610"/>
        <dbReference type="ChEBI" id="CHEBI:15377"/>
        <dbReference type="ChEBI" id="CHEBI:15378"/>
        <dbReference type="ChEBI" id="CHEBI:33019"/>
        <dbReference type="ChEBI" id="CHEBI:57464"/>
        <dbReference type="ChEBI" id="CHEBI:61314"/>
        <dbReference type="EC" id="3.6.1.66"/>
    </reaction>
</comment>
<feature type="binding site" evidence="13">
    <location>
        <begin position="12"/>
        <end position="17"/>
    </location>
    <ligand>
        <name>ITP</name>
        <dbReference type="ChEBI" id="CHEBI:61402"/>
    </ligand>
</feature>
<dbReference type="NCBIfam" id="TIGR00042">
    <property type="entry name" value="RdgB/HAM1 family non-canonical purine NTP pyrophosphatase"/>
    <property type="match status" value="1"/>
</dbReference>
<evidence type="ECO:0000256" key="7">
    <source>
        <dbReference type="ARBA" id="ARBA00022842"/>
    </source>
</evidence>
<accession>A0A1Z5JEB0</accession>
<evidence type="ECO:0000256" key="13">
    <source>
        <dbReference type="HAMAP-Rule" id="MF_03148"/>
    </source>
</evidence>
<keyword evidence="6 13" id="KW-0378">Hydrolase</keyword>
<dbReference type="GO" id="GO:0036222">
    <property type="term" value="F:XTP diphosphatase activity"/>
    <property type="evidence" value="ECO:0007669"/>
    <property type="project" value="UniProtKB-UniRule"/>
</dbReference>
<dbReference type="GO" id="GO:0036220">
    <property type="term" value="F:ITP diphosphatase activity"/>
    <property type="evidence" value="ECO:0007669"/>
    <property type="project" value="UniProtKB-UniRule"/>
</dbReference>
<reference evidence="15 16" key="1">
    <citation type="journal article" date="2015" name="Plant Cell">
        <title>Oil accumulation by the oleaginous diatom Fistulifera solaris as revealed by the genome and transcriptome.</title>
        <authorList>
            <person name="Tanaka T."/>
            <person name="Maeda Y."/>
            <person name="Veluchamy A."/>
            <person name="Tanaka M."/>
            <person name="Abida H."/>
            <person name="Marechal E."/>
            <person name="Bowler C."/>
            <person name="Muto M."/>
            <person name="Sunaga Y."/>
            <person name="Tanaka M."/>
            <person name="Yoshino T."/>
            <person name="Taniguchi T."/>
            <person name="Fukuda Y."/>
            <person name="Nemoto M."/>
            <person name="Matsumoto M."/>
            <person name="Wong P.S."/>
            <person name="Aburatani S."/>
            <person name="Fujibuchi W."/>
        </authorList>
    </citation>
    <scope>NUCLEOTIDE SEQUENCE [LARGE SCALE GENOMIC DNA]</scope>
    <source>
        <strain evidence="15 16">JPCC DA0580</strain>
    </source>
</reference>
<evidence type="ECO:0000256" key="5">
    <source>
        <dbReference type="ARBA" id="ARBA00022741"/>
    </source>
</evidence>
<comment type="similarity">
    <text evidence="2 13 14">Belongs to the HAM1 NTPase family.</text>
</comment>
<dbReference type="OrthoDB" id="6288734at2759"/>
<dbReference type="InParanoid" id="A0A1Z5JEB0"/>
<comment type="caution">
    <text evidence="15">The sequence shown here is derived from an EMBL/GenBank/DDBJ whole genome shotgun (WGS) entry which is preliminary data.</text>
</comment>
<dbReference type="CDD" id="cd00515">
    <property type="entry name" value="HAM1"/>
    <property type="match status" value="1"/>
</dbReference>
<dbReference type="InterPro" id="IPR029001">
    <property type="entry name" value="ITPase-like_fam"/>
</dbReference>
<evidence type="ECO:0000256" key="9">
    <source>
        <dbReference type="ARBA" id="ARBA00054940"/>
    </source>
</evidence>
<feature type="binding site" evidence="13">
    <location>
        <position position="58"/>
    </location>
    <ligand>
        <name>ITP</name>
        <dbReference type="ChEBI" id="CHEBI:61402"/>
    </ligand>
</feature>
<keyword evidence="7 13" id="KW-0460">Magnesium</keyword>
<keyword evidence="3 13" id="KW-0963">Cytoplasm</keyword>
<dbReference type="PANTHER" id="PTHR11067:SF9">
    <property type="entry name" value="INOSINE TRIPHOSPHATE PYROPHOSPHATASE"/>
    <property type="match status" value="1"/>
</dbReference>
<dbReference type="InterPro" id="IPR002637">
    <property type="entry name" value="RdgB/HAM1"/>
</dbReference>
<comment type="subcellular location">
    <subcellularLocation>
        <location evidence="1 13">Cytoplasm</location>
    </subcellularLocation>
</comment>
<comment type="catalytic activity">
    <reaction evidence="10">
        <text>ITP + H2O = IMP + diphosphate + H(+)</text>
        <dbReference type="Rhea" id="RHEA:29399"/>
        <dbReference type="ChEBI" id="CHEBI:15377"/>
        <dbReference type="ChEBI" id="CHEBI:15378"/>
        <dbReference type="ChEBI" id="CHEBI:33019"/>
        <dbReference type="ChEBI" id="CHEBI:58053"/>
        <dbReference type="ChEBI" id="CHEBI:61402"/>
        <dbReference type="EC" id="3.6.1.66"/>
    </reaction>
    <physiologicalReaction direction="left-to-right" evidence="10">
        <dbReference type="Rhea" id="RHEA:29400"/>
    </physiologicalReaction>
</comment>
<comment type="cofactor">
    <cofactor evidence="13">
        <name>Mg(2+)</name>
        <dbReference type="ChEBI" id="CHEBI:18420"/>
    </cofactor>
    <cofactor evidence="13">
        <name>Mn(2+)</name>
        <dbReference type="ChEBI" id="CHEBI:29035"/>
    </cofactor>
    <text evidence="13">Binds 1 divalent metal cation per subunit; can use either Mg(2+) or Mn(2+).</text>
</comment>
<comment type="catalytic activity">
    <reaction evidence="11">
        <text>dITP + H2O = dIMP + diphosphate + H(+)</text>
        <dbReference type="Rhea" id="RHEA:28342"/>
        <dbReference type="ChEBI" id="CHEBI:15377"/>
        <dbReference type="ChEBI" id="CHEBI:15378"/>
        <dbReference type="ChEBI" id="CHEBI:33019"/>
        <dbReference type="ChEBI" id="CHEBI:61194"/>
        <dbReference type="ChEBI" id="CHEBI:61382"/>
        <dbReference type="EC" id="3.6.1.66"/>
    </reaction>
    <physiologicalReaction direction="left-to-right" evidence="11">
        <dbReference type="Rhea" id="RHEA:28343"/>
    </physiologicalReaction>
</comment>
<dbReference type="GO" id="GO:0005737">
    <property type="term" value="C:cytoplasm"/>
    <property type="evidence" value="ECO:0007669"/>
    <property type="project" value="UniProtKB-SubCell"/>
</dbReference>
<dbReference type="Gene3D" id="3.90.950.10">
    <property type="match status" value="1"/>
</dbReference>
<dbReference type="FunCoup" id="A0A1Z5JEB0">
    <property type="interactions" value="554"/>
</dbReference>
<evidence type="ECO:0000256" key="8">
    <source>
        <dbReference type="ARBA" id="ARBA00023080"/>
    </source>
</evidence>
<dbReference type="HAMAP" id="MF_03148">
    <property type="entry name" value="HAM1_NTPase"/>
    <property type="match status" value="1"/>
</dbReference>